<keyword evidence="2" id="KW-1185">Reference proteome</keyword>
<dbReference type="Proteomes" id="UP000632222">
    <property type="component" value="Unassembled WGS sequence"/>
</dbReference>
<comment type="caution">
    <text evidence="1">The sequence shown here is derived from an EMBL/GenBank/DDBJ whole genome shotgun (WGS) entry which is preliminary data.</text>
</comment>
<gene>
    <name evidence="1" type="ORF">GCM10008938_07930</name>
</gene>
<dbReference type="RefSeq" id="WP_189000197.1">
    <property type="nucleotide sequence ID" value="NZ_BMOD01000002.1"/>
</dbReference>
<proteinExistence type="predicted"/>
<dbReference type="EMBL" id="BMOD01000002">
    <property type="protein sequence ID" value="GGJ24203.1"/>
    <property type="molecule type" value="Genomic_DNA"/>
</dbReference>
<accession>A0ABQ2CVE8</accession>
<protein>
    <recommendedName>
        <fullName evidence="3">Transcriptional regulator</fullName>
    </recommendedName>
</protein>
<reference evidence="2" key="1">
    <citation type="journal article" date="2019" name="Int. J. Syst. Evol. Microbiol.">
        <title>The Global Catalogue of Microorganisms (GCM) 10K type strain sequencing project: providing services to taxonomists for standard genome sequencing and annotation.</title>
        <authorList>
            <consortium name="The Broad Institute Genomics Platform"/>
            <consortium name="The Broad Institute Genome Sequencing Center for Infectious Disease"/>
            <person name="Wu L."/>
            <person name="Ma J."/>
        </authorList>
    </citation>
    <scope>NUCLEOTIDE SEQUENCE [LARGE SCALE GENOMIC DNA]</scope>
    <source>
        <strain evidence="2">JCM 14370</strain>
    </source>
</reference>
<evidence type="ECO:0000313" key="2">
    <source>
        <dbReference type="Proteomes" id="UP000632222"/>
    </source>
</evidence>
<organism evidence="1 2">
    <name type="scientific">Deinococcus roseus</name>
    <dbReference type="NCBI Taxonomy" id="392414"/>
    <lineage>
        <taxon>Bacteria</taxon>
        <taxon>Thermotogati</taxon>
        <taxon>Deinococcota</taxon>
        <taxon>Deinococci</taxon>
        <taxon>Deinococcales</taxon>
        <taxon>Deinococcaceae</taxon>
        <taxon>Deinococcus</taxon>
    </lineage>
</organism>
<sequence length="186" mass="20985">MTFNPQWNTQDHLDAVMQLLDLQESASSEEIRKVLNCPAVAAHGVLEELIAQGFVQTVGKSSAVRYIKRAFDHDMDLVHEEWFPRLSEWFATGRAESHFGVSSQLNLNAREAKATLEEMRRQGMLFGKFVGSMCIYSLRERGITRQASGAQLEALASTPRKKRQDALQEAIQKPTARPTRARGLRN</sequence>
<evidence type="ECO:0000313" key="1">
    <source>
        <dbReference type="EMBL" id="GGJ24203.1"/>
    </source>
</evidence>
<evidence type="ECO:0008006" key="3">
    <source>
        <dbReference type="Google" id="ProtNLM"/>
    </source>
</evidence>
<name>A0ABQ2CVE8_9DEIO</name>